<keyword evidence="19 23" id="KW-0472">Membrane</keyword>
<evidence type="ECO:0000259" key="24">
    <source>
        <dbReference type="PROSITE" id="PS50846"/>
    </source>
</evidence>
<dbReference type="PROSITE" id="PS00154">
    <property type="entry name" value="ATPASE_E1_E2"/>
    <property type="match status" value="1"/>
</dbReference>
<dbReference type="SUPFAM" id="SSF55008">
    <property type="entry name" value="HMA, heavy metal-associated domain"/>
    <property type="match status" value="2"/>
</dbReference>
<keyword evidence="26" id="KW-1185">Reference proteome</keyword>
<dbReference type="Proteomes" id="UP000000263">
    <property type="component" value="Chromosome"/>
</dbReference>
<dbReference type="InterPro" id="IPR023299">
    <property type="entry name" value="ATPase_P-typ_cyto_dom_N"/>
</dbReference>
<dbReference type="PROSITE" id="PS50846">
    <property type="entry name" value="HMA_2"/>
    <property type="match status" value="2"/>
</dbReference>
<dbReference type="SFLD" id="SFLDS00003">
    <property type="entry name" value="Haloacid_Dehalogenase"/>
    <property type="match status" value="1"/>
</dbReference>
<feature type="transmembrane region" description="Helical" evidence="23">
    <location>
        <begin position="271"/>
        <end position="290"/>
    </location>
</feature>
<feature type="transmembrane region" description="Helical" evidence="23">
    <location>
        <begin position="909"/>
        <end position="928"/>
    </location>
</feature>
<dbReference type="PANTHER" id="PTHR43520:SF8">
    <property type="entry name" value="P-TYPE CU(+) TRANSPORTER"/>
    <property type="match status" value="1"/>
</dbReference>
<dbReference type="Gene3D" id="2.70.150.10">
    <property type="entry name" value="Calcium-transporting ATPase, cytoplasmic transduction domain A"/>
    <property type="match status" value="1"/>
</dbReference>
<comment type="subcellular location">
    <subcellularLocation>
        <location evidence="1">Cell membrane</location>
        <topology evidence="1">Multi-pass membrane protein</topology>
    </subcellularLocation>
</comment>
<keyword evidence="11" id="KW-0547">Nucleotide-binding</keyword>
<dbReference type="GO" id="GO:0055070">
    <property type="term" value="P:copper ion homeostasis"/>
    <property type="evidence" value="ECO:0007669"/>
    <property type="project" value="TreeGrafter"/>
</dbReference>
<dbReference type="SUPFAM" id="SSF56784">
    <property type="entry name" value="HAD-like"/>
    <property type="match status" value="1"/>
</dbReference>
<dbReference type="GO" id="GO:0043682">
    <property type="term" value="F:P-type divalent copper transporter activity"/>
    <property type="evidence" value="ECO:0007669"/>
    <property type="project" value="TreeGrafter"/>
</dbReference>
<dbReference type="EMBL" id="CP000804">
    <property type="protein sequence ID" value="ABU57209.1"/>
    <property type="molecule type" value="Genomic_DNA"/>
</dbReference>
<evidence type="ECO:0000256" key="13">
    <source>
        <dbReference type="ARBA" id="ARBA00022840"/>
    </source>
</evidence>
<dbReference type="InterPro" id="IPR036163">
    <property type="entry name" value="HMA_dom_sf"/>
</dbReference>
<dbReference type="InterPro" id="IPR018303">
    <property type="entry name" value="ATPase_P-typ_P_site"/>
</dbReference>
<evidence type="ECO:0000256" key="2">
    <source>
        <dbReference type="ARBA" id="ARBA00006024"/>
    </source>
</evidence>
<dbReference type="InterPro" id="IPR036412">
    <property type="entry name" value="HAD-like_sf"/>
</dbReference>
<dbReference type="FunFam" id="2.70.150.10:FF:000002">
    <property type="entry name" value="Copper-transporting ATPase 1, putative"/>
    <property type="match status" value="1"/>
</dbReference>
<feature type="transmembrane region" description="Helical" evidence="23">
    <location>
        <begin position="448"/>
        <end position="470"/>
    </location>
</feature>
<dbReference type="SUPFAM" id="SSF81653">
    <property type="entry name" value="Calcium ATPase, transduction domain A"/>
    <property type="match status" value="1"/>
</dbReference>
<evidence type="ECO:0000256" key="10">
    <source>
        <dbReference type="ARBA" id="ARBA00022737"/>
    </source>
</evidence>
<protein>
    <recommendedName>
        <fullName evidence="4">Copper-exporting P-type ATPase</fullName>
        <ecNumber evidence="3">7.2.2.8</ecNumber>
    </recommendedName>
    <alternativeName>
        <fullName evidence="20">Copper-exporting P-type ATPase A</fullName>
    </alternativeName>
    <alternativeName>
        <fullName evidence="21">Cu(+)-exporting ATPase</fullName>
    </alternativeName>
</protein>
<evidence type="ECO:0000256" key="18">
    <source>
        <dbReference type="ARBA" id="ARBA00023065"/>
    </source>
</evidence>
<organism evidence="25 26">
    <name type="scientific">Roseiflexus castenholzii (strain DSM 13941 / HLO8)</name>
    <dbReference type="NCBI Taxonomy" id="383372"/>
    <lineage>
        <taxon>Bacteria</taxon>
        <taxon>Bacillati</taxon>
        <taxon>Chloroflexota</taxon>
        <taxon>Chloroflexia</taxon>
        <taxon>Chloroflexales</taxon>
        <taxon>Roseiflexineae</taxon>
        <taxon>Roseiflexaceae</taxon>
        <taxon>Roseiflexus</taxon>
    </lineage>
</organism>
<dbReference type="Gene3D" id="3.40.50.1000">
    <property type="entry name" value="HAD superfamily/HAD-like"/>
    <property type="match status" value="1"/>
</dbReference>
<evidence type="ECO:0000256" key="22">
    <source>
        <dbReference type="ARBA" id="ARBA00049289"/>
    </source>
</evidence>
<dbReference type="PROSITE" id="PS01047">
    <property type="entry name" value="HMA_1"/>
    <property type="match status" value="2"/>
</dbReference>
<evidence type="ECO:0000256" key="20">
    <source>
        <dbReference type="ARBA" id="ARBA00029719"/>
    </source>
</evidence>
<evidence type="ECO:0000256" key="7">
    <source>
        <dbReference type="ARBA" id="ARBA00022553"/>
    </source>
</evidence>
<dbReference type="InterPro" id="IPR023214">
    <property type="entry name" value="HAD_sf"/>
</dbReference>
<evidence type="ECO:0000313" key="25">
    <source>
        <dbReference type="EMBL" id="ABU57209.1"/>
    </source>
</evidence>
<dbReference type="Pfam" id="PF00403">
    <property type="entry name" value="HMA"/>
    <property type="match status" value="2"/>
</dbReference>
<keyword evidence="17" id="KW-0186">Copper</keyword>
<dbReference type="PANTHER" id="PTHR43520">
    <property type="entry name" value="ATP7, ISOFORM B"/>
    <property type="match status" value="1"/>
</dbReference>
<evidence type="ECO:0000256" key="3">
    <source>
        <dbReference type="ARBA" id="ARBA00012517"/>
    </source>
</evidence>
<dbReference type="EC" id="7.2.2.8" evidence="3"/>
<evidence type="ECO:0000256" key="15">
    <source>
        <dbReference type="ARBA" id="ARBA00022967"/>
    </source>
</evidence>
<feature type="transmembrane region" description="Helical" evidence="23">
    <location>
        <begin position="233"/>
        <end position="250"/>
    </location>
</feature>
<evidence type="ECO:0000256" key="16">
    <source>
        <dbReference type="ARBA" id="ARBA00022989"/>
    </source>
</evidence>
<dbReference type="Gene3D" id="3.40.1110.10">
    <property type="entry name" value="Calcium-transporting ATPase, cytoplasmic domain N"/>
    <property type="match status" value="1"/>
</dbReference>
<evidence type="ECO:0000256" key="9">
    <source>
        <dbReference type="ARBA" id="ARBA00022723"/>
    </source>
</evidence>
<dbReference type="KEGG" id="rca:Rcas_1110"/>
<dbReference type="FunFam" id="3.30.70.100:FF:000005">
    <property type="entry name" value="Copper-exporting P-type ATPase A"/>
    <property type="match status" value="2"/>
</dbReference>
<evidence type="ECO:0000256" key="8">
    <source>
        <dbReference type="ARBA" id="ARBA00022692"/>
    </source>
</evidence>
<dbReference type="InterPro" id="IPR044492">
    <property type="entry name" value="P_typ_ATPase_HD_dom"/>
</dbReference>
<dbReference type="NCBIfam" id="TIGR01494">
    <property type="entry name" value="ATPase_P-type"/>
    <property type="match status" value="2"/>
</dbReference>
<dbReference type="PRINTS" id="PR00942">
    <property type="entry name" value="CUATPASEI"/>
</dbReference>
<dbReference type="CDD" id="cd00371">
    <property type="entry name" value="HMA"/>
    <property type="match status" value="2"/>
</dbReference>
<feature type="transmembrane region" description="Helical" evidence="23">
    <location>
        <begin position="476"/>
        <end position="497"/>
    </location>
</feature>
<sequence length="938" mass="99190">MLYLIFATIGKVTMPEQTIHLAVTGMTCASCSARVAKALKKAPGVTDATVNLASEQAEVHFDSSLVTPDRLITAVEEAGYGVITEHVDIPITGMTCASCAARIEKALRRVPGVIDAAVNLASERATVTFTPADVTWSDLVAAIEDAGYGVIDQRTAADAGEDGEAAARARELANRRRTLTVAVVLTAPLFLLSMGRDLGLIMPWLIGAGAEMARSMSGPLHEMMNHIAARDDLLNWLFMILATPVQFYAGRDFYVHAWKALKNHRTATMDTLIAVGSSAAYFYSAALMVTGMAGHVYFETAAVIITLILVGKYLEARAKSQTGAAIRALIGLQPKMARVVRGGREVDIPAADVRRGDIVVVRPGEKIPVDGVIISGSSAVDESMITGESMPVEKREGDTVIGATLNRSGGFQMRATRVGRETALAQIIALVQQAQGSRAPVQRLVDQVSAVFVPIVLLVALLTFLGWFFIGGTGFTQAMIFAVAVLVIACPCALGLATPTAIMVGVGTGAAHGILIKNAESLERAGKVQTVVLDKTGTVTVGKPAVTDIVVHATDALASVVQSAPLIQTQADDSVHPNGSQDVVRQTSDATAMATIHGISVAAADLGDRRADLEQFLKSVGDGDLPDAHPLSAAVTRVAQQRTELLRLAASAESRSEHPLGEAIVRAAQDAGISVVQPERFEAIAGHGVIALVEGRTIVIGNPALMLDRGIDTSALDAHVARLQSEGKTAMIVAVDRMAMGVIAVADTVRHTSRAAVETLHRRGIDVLLITGDNRRTAEAIARQAGIDRHKVYAEVRPEDKARIVREVQEGAGMRRIVAMVGDGINDAPALAQADVGVAMGSGADVALETADIALMRGDLHGVAQAIDLSRRTLQTIRWNLFWAFIYNVLLIPVAAGALYPFTGWQLNPMLAAGAMAFSSVFVVTNSLRLRRALSVER</sequence>
<keyword evidence="10" id="KW-0677">Repeat</keyword>
<dbReference type="InterPro" id="IPR017969">
    <property type="entry name" value="Heavy-metal-associated_CS"/>
</dbReference>
<dbReference type="GO" id="GO:0140581">
    <property type="term" value="F:P-type monovalent copper transporter activity"/>
    <property type="evidence" value="ECO:0007669"/>
    <property type="project" value="UniProtKB-EC"/>
</dbReference>
<keyword evidence="15" id="KW-1278">Translocase</keyword>
<evidence type="ECO:0000256" key="19">
    <source>
        <dbReference type="ARBA" id="ARBA00023136"/>
    </source>
</evidence>
<accession>A7NIA9</accession>
<dbReference type="Gene3D" id="3.30.70.100">
    <property type="match status" value="2"/>
</dbReference>
<feature type="domain" description="HMA" evidence="24">
    <location>
        <begin position="17"/>
        <end position="83"/>
    </location>
</feature>
<feature type="domain" description="HMA" evidence="24">
    <location>
        <begin position="85"/>
        <end position="151"/>
    </location>
</feature>
<evidence type="ECO:0000256" key="1">
    <source>
        <dbReference type="ARBA" id="ARBA00004651"/>
    </source>
</evidence>
<dbReference type="GO" id="GO:0005524">
    <property type="term" value="F:ATP binding"/>
    <property type="evidence" value="ECO:0007669"/>
    <property type="project" value="UniProtKB-KW"/>
</dbReference>
<evidence type="ECO:0000256" key="4">
    <source>
        <dbReference type="ARBA" id="ARBA00015102"/>
    </source>
</evidence>
<evidence type="ECO:0000313" key="26">
    <source>
        <dbReference type="Proteomes" id="UP000000263"/>
    </source>
</evidence>
<keyword evidence="14" id="KW-0460">Magnesium</keyword>
<dbReference type="PRINTS" id="PR00119">
    <property type="entry name" value="CATATPASE"/>
</dbReference>
<dbReference type="SFLD" id="SFLDG00002">
    <property type="entry name" value="C1.7:_P-type_atpase_like"/>
    <property type="match status" value="1"/>
</dbReference>
<dbReference type="Pfam" id="PF00702">
    <property type="entry name" value="Hydrolase"/>
    <property type="match status" value="1"/>
</dbReference>
<feature type="transmembrane region" description="Helical" evidence="23">
    <location>
        <begin position="881"/>
        <end position="903"/>
    </location>
</feature>
<keyword evidence="12" id="KW-0187">Copper transport</keyword>
<dbReference type="CDD" id="cd02094">
    <property type="entry name" value="P-type_ATPase_Cu-like"/>
    <property type="match status" value="1"/>
</dbReference>
<proteinExistence type="inferred from homology"/>
<evidence type="ECO:0000256" key="14">
    <source>
        <dbReference type="ARBA" id="ARBA00022842"/>
    </source>
</evidence>
<evidence type="ECO:0000256" key="5">
    <source>
        <dbReference type="ARBA" id="ARBA00022448"/>
    </source>
</evidence>
<dbReference type="NCBIfam" id="TIGR00003">
    <property type="entry name" value="copper ion binding protein"/>
    <property type="match status" value="2"/>
</dbReference>
<dbReference type="InterPro" id="IPR023298">
    <property type="entry name" value="ATPase_P-typ_TM_dom_sf"/>
</dbReference>
<dbReference type="STRING" id="383372.Rcas_1110"/>
<dbReference type="InterPro" id="IPR008250">
    <property type="entry name" value="ATPase_P-typ_transduc_dom_A_sf"/>
</dbReference>
<evidence type="ECO:0000256" key="11">
    <source>
        <dbReference type="ARBA" id="ARBA00022741"/>
    </source>
</evidence>
<evidence type="ECO:0000256" key="17">
    <source>
        <dbReference type="ARBA" id="ARBA00023008"/>
    </source>
</evidence>
<keyword evidence="8 23" id="KW-0812">Transmembrane</keyword>
<feature type="transmembrane region" description="Helical" evidence="23">
    <location>
        <begin position="296"/>
        <end position="314"/>
    </location>
</feature>
<dbReference type="InterPro" id="IPR006122">
    <property type="entry name" value="HMA_Cu_ion-bd"/>
</dbReference>
<dbReference type="PROSITE" id="PS01229">
    <property type="entry name" value="COF_2"/>
    <property type="match status" value="1"/>
</dbReference>
<evidence type="ECO:0000256" key="6">
    <source>
        <dbReference type="ARBA" id="ARBA00022475"/>
    </source>
</evidence>
<dbReference type="GO" id="GO:0016887">
    <property type="term" value="F:ATP hydrolysis activity"/>
    <property type="evidence" value="ECO:0007669"/>
    <property type="project" value="InterPro"/>
</dbReference>
<dbReference type="AlphaFoldDB" id="A7NIA9"/>
<keyword evidence="18" id="KW-0406">Ion transport</keyword>
<dbReference type="InterPro" id="IPR006121">
    <property type="entry name" value="HMA_dom"/>
</dbReference>
<dbReference type="Pfam" id="PF00122">
    <property type="entry name" value="E1-E2_ATPase"/>
    <property type="match status" value="1"/>
</dbReference>
<keyword evidence="7" id="KW-0597">Phosphoprotein</keyword>
<keyword evidence="13" id="KW-0067">ATP-binding</keyword>
<dbReference type="FunFam" id="3.40.50.1000:FF:000144">
    <property type="entry name" value="copper-transporting ATPase 1 isoform X2"/>
    <property type="match status" value="1"/>
</dbReference>
<comment type="similarity">
    <text evidence="2">Belongs to the cation transport ATPase (P-type) (TC 3.A.3) family. Type IB subfamily.</text>
</comment>
<keyword evidence="9" id="KW-0479">Metal-binding</keyword>
<keyword evidence="6" id="KW-1003">Cell membrane</keyword>
<dbReference type="GO" id="GO:0005886">
    <property type="term" value="C:plasma membrane"/>
    <property type="evidence" value="ECO:0007669"/>
    <property type="project" value="UniProtKB-SubCell"/>
</dbReference>
<comment type="catalytic activity">
    <reaction evidence="22">
        <text>Cu(+)(in) + ATP + H2O = Cu(+)(out) + ADP + phosphate + H(+)</text>
        <dbReference type="Rhea" id="RHEA:25792"/>
        <dbReference type="ChEBI" id="CHEBI:15377"/>
        <dbReference type="ChEBI" id="CHEBI:15378"/>
        <dbReference type="ChEBI" id="CHEBI:30616"/>
        <dbReference type="ChEBI" id="CHEBI:43474"/>
        <dbReference type="ChEBI" id="CHEBI:49552"/>
        <dbReference type="ChEBI" id="CHEBI:456216"/>
        <dbReference type="EC" id="7.2.2.8"/>
    </reaction>
</comment>
<dbReference type="InterPro" id="IPR059000">
    <property type="entry name" value="ATPase_P-type_domA"/>
</dbReference>
<name>A7NIA9_ROSCS</name>
<evidence type="ECO:0000256" key="12">
    <source>
        <dbReference type="ARBA" id="ARBA00022796"/>
    </source>
</evidence>
<keyword evidence="16 23" id="KW-1133">Transmembrane helix</keyword>
<dbReference type="eggNOG" id="COG2217">
    <property type="taxonomic scope" value="Bacteria"/>
</dbReference>
<dbReference type="SUPFAM" id="SSF81665">
    <property type="entry name" value="Calcium ATPase, transmembrane domain M"/>
    <property type="match status" value="1"/>
</dbReference>
<dbReference type="GO" id="GO:0005507">
    <property type="term" value="F:copper ion binding"/>
    <property type="evidence" value="ECO:0007669"/>
    <property type="project" value="InterPro"/>
</dbReference>
<dbReference type="HOGENOM" id="CLU_001771_0_3_0"/>
<evidence type="ECO:0000256" key="23">
    <source>
        <dbReference type="SAM" id="Phobius"/>
    </source>
</evidence>
<dbReference type="SFLD" id="SFLDF00027">
    <property type="entry name" value="p-type_atpase"/>
    <property type="match status" value="1"/>
</dbReference>
<evidence type="ECO:0000256" key="21">
    <source>
        <dbReference type="ARBA" id="ARBA00033239"/>
    </source>
</evidence>
<dbReference type="InterPro" id="IPR001757">
    <property type="entry name" value="P_typ_ATPase"/>
</dbReference>
<gene>
    <name evidence="25" type="ordered locus">Rcas_1110</name>
</gene>
<keyword evidence="5" id="KW-0813">Transport</keyword>
<feature type="transmembrane region" description="Helical" evidence="23">
    <location>
        <begin position="178"/>
        <end position="195"/>
    </location>
</feature>
<reference evidence="25 26" key="1">
    <citation type="submission" date="2007-08" db="EMBL/GenBank/DDBJ databases">
        <title>Complete sequence of Roseiflexus castenholzii DSM 13941.</title>
        <authorList>
            <consortium name="US DOE Joint Genome Institute"/>
            <person name="Copeland A."/>
            <person name="Lucas S."/>
            <person name="Lapidus A."/>
            <person name="Barry K."/>
            <person name="Glavina del Rio T."/>
            <person name="Dalin E."/>
            <person name="Tice H."/>
            <person name="Pitluck S."/>
            <person name="Thompson L.S."/>
            <person name="Brettin T."/>
            <person name="Bruce D."/>
            <person name="Detter J.C."/>
            <person name="Han C."/>
            <person name="Tapia R."/>
            <person name="Schmutz J."/>
            <person name="Larimer F."/>
            <person name="Land M."/>
            <person name="Hauser L."/>
            <person name="Kyrpides N."/>
            <person name="Mikhailova N."/>
            <person name="Bryant D.A."/>
            <person name="Hanada S."/>
            <person name="Tsukatani Y."/>
            <person name="Richardson P."/>
        </authorList>
    </citation>
    <scope>NUCLEOTIDE SEQUENCE [LARGE SCALE GENOMIC DNA]</scope>
    <source>
        <strain evidence="26">DSM 13941 / HLO8</strain>
    </source>
</reference>